<reference evidence="2" key="1">
    <citation type="submission" date="2017-02" db="UniProtKB">
        <authorList>
            <consortium name="WormBaseParasite"/>
        </authorList>
    </citation>
    <scope>IDENTIFICATION</scope>
</reference>
<dbReference type="STRING" id="174720.A0A0N5BPB3"/>
<dbReference type="GO" id="GO:0005524">
    <property type="term" value="F:ATP binding"/>
    <property type="evidence" value="ECO:0007669"/>
    <property type="project" value="InterPro"/>
</dbReference>
<dbReference type="InterPro" id="IPR016151">
    <property type="entry name" value="DNA_mismatch_repair_MutS_N"/>
</dbReference>
<dbReference type="WBParaSite" id="SPAL_0000773900.1">
    <property type="protein sequence ID" value="SPAL_0000773900.1"/>
    <property type="gene ID" value="SPAL_0000773900"/>
</dbReference>
<proteinExistence type="predicted"/>
<keyword evidence="1" id="KW-1185">Reference proteome</keyword>
<evidence type="ECO:0000313" key="1">
    <source>
        <dbReference type="Proteomes" id="UP000046392"/>
    </source>
</evidence>
<dbReference type="AlphaFoldDB" id="A0A0N5BPB3"/>
<accession>A0A0N5BPB3</accession>
<organism evidence="1 2">
    <name type="scientific">Strongyloides papillosus</name>
    <name type="common">Intestinal threadworm</name>
    <dbReference type="NCBI Taxonomy" id="174720"/>
    <lineage>
        <taxon>Eukaryota</taxon>
        <taxon>Metazoa</taxon>
        <taxon>Ecdysozoa</taxon>
        <taxon>Nematoda</taxon>
        <taxon>Chromadorea</taxon>
        <taxon>Rhabditida</taxon>
        <taxon>Tylenchina</taxon>
        <taxon>Panagrolaimomorpha</taxon>
        <taxon>Strongyloidoidea</taxon>
        <taxon>Strongyloididae</taxon>
        <taxon>Strongyloides</taxon>
    </lineage>
</organism>
<dbReference type="Proteomes" id="UP000046392">
    <property type="component" value="Unplaced"/>
</dbReference>
<sequence length="108" mass="12468">MKGHNFAYTSIFSKSYEFYAHQLVSLGFKVGRVERTNISNMKLEFFKGIEIEDGKVAKELCQIESVATRFYTPVNGFKGKRNHEESDSDIYLMLYIVKKKKDVCLILG</sequence>
<dbReference type="Gene3D" id="3.40.1170.10">
    <property type="entry name" value="DNA repair protein MutS, domain I"/>
    <property type="match status" value="1"/>
</dbReference>
<dbReference type="GO" id="GO:0006298">
    <property type="term" value="P:mismatch repair"/>
    <property type="evidence" value="ECO:0007669"/>
    <property type="project" value="InterPro"/>
</dbReference>
<name>A0A0N5BPB3_STREA</name>
<dbReference type="GO" id="GO:0030983">
    <property type="term" value="F:mismatched DNA binding"/>
    <property type="evidence" value="ECO:0007669"/>
    <property type="project" value="InterPro"/>
</dbReference>
<evidence type="ECO:0000313" key="2">
    <source>
        <dbReference type="WBParaSite" id="SPAL_0000773900.1"/>
    </source>
</evidence>
<protein>
    <submittedName>
        <fullName evidence="2">MutS_I domain-containing protein</fullName>
    </submittedName>
</protein>